<sequence>MRKIDLSVVKEFQEVPTIDLKPIKVLKDRVYFVKAIQNSKNEYWVDGIYCYYIEENKNVRIDEGTHTLHPYKFDIFVPSDDEDVQIYEDMNYIFFSIVTDSSDENLAQIILYAIDINTHEQIRIFAIKYSQREFYYMGFRMLSERYIAIDLVNSINDTLKEYDKLFIFDIYTKQMIEIQDVSIKYSLGIFQLSQNNKYIYCEEIYMDEEDEVSILTTNMYEVDDDDLVENRLDIFNNAVKCMDFEKFKEECINSNNHIDMKDIDSIKEDGIIRVIGSTKEYIYYKKTKHQKFLEHSKEFNDRVMLGKEEIYAINKNNMTSEKITNLDIGSTFSFENNILYKITEDDKNVKIIDILTGIQEYAYEKLEKTEEFLNFIQNRYLLMEVNPNMPSKKYLKLIDMQTGKIEIQAKKIISVKDNFFYESR</sequence>
<evidence type="ECO:0000313" key="1">
    <source>
        <dbReference type="EMBL" id="EHL15414.1"/>
    </source>
</evidence>
<dbReference type="BioCyc" id="EBAC796937-HMP:GMGH-1917-MONOMER"/>
<dbReference type="RefSeq" id="WP_009526138.1">
    <property type="nucleotide sequence ID" value="NZ_JH414562.1"/>
</dbReference>
<name>G9X0H3_9FIRM</name>
<reference evidence="1 2" key="1">
    <citation type="submission" date="2011-08" db="EMBL/GenBank/DDBJ databases">
        <title>The Genome Sequence of Eubacteriaceae bacterium ACC19a.</title>
        <authorList>
            <consortium name="The Broad Institute Genome Sequencing Platform"/>
            <person name="Earl A."/>
            <person name="Ward D."/>
            <person name="Feldgarden M."/>
            <person name="Gevers D."/>
            <person name="Sizova M."/>
            <person name="Hazen A."/>
            <person name="Epstein S."/>
            <person name="Young S.K."/>
            <person name="Zeng Q."/>
            <person name="Gargeya S."/>
            <person name="Fitzgerald M."/>
            <person name="Haas B."/>
            <person name="Abouelleil A."/>
            <person name="Alvarado L."/>
            <person name="Arachchi H.M."/>
            <person name="Berlin A."/>
            <person name="Brown A."/>
            <person name="Chapman S.B."/>
            <person name="Chen Z."/>
            <person name="Dunbar C."/>
            <person name="Freedman E."/>
            <person name="Gearin G."/>
            <person name="Gellesch M."/>
            <person name="Goldberg J."/>
            <person name="Griggs A."/>
            <person name="Gujja S."/>
            <person name="Heiman D."/>
            <person name="Howarth C."/>
            <person name="Larson L."/>
            <person name="Lui A."/>
            <person name="MacDonald P.J.P."/>
            <person name="Montmayeur A."/>
            <person name="Murphy C."/>
            <person name="Neiman D."/>
            <person name="Pearson M."/>
            <person name="Priest M."/>
            <person name="Roberts A."/>
            <person name="Saif S."/>
            <person name="Shea T."/>
            <person name="Shenoy N."/>
            <person name="Sisk P."/>
            <person name="Stolte C."/>
            <person name="Sykes S."/>
            <person name="Wortman J."/>
            <person name="Nusbaum C."/>
            <person name="Birren B."/>
        </authorList>
    </citation>
    <scope>NUCLEOTIDE SEQUENCE [LARGE SCALE GENOMIC DNA]</scope>
    <source>
        <strain evidence="1 2">ACC19a</strain>
    </source>
</reference>
<proteinExistence type="predicted"/>
<gene>
    <name evidence="1" type="ORF">HMPREF9629_01909</name>
</gene>
<dbReference type="EMBL" id="AFZE01000014">
    <property type="protein sequence ID" value="EHL15414.1"/>
    <property type="molecule type" value="Genomic_DNA"/>
</dbReference>
<protein>
    <submittedName>
        <fullName evidence="1">Uncharacterized protein</fullName>
    </submittedName>
</protein>
<organism evidence="1 2">
    <name type="scientific">Peptoanaerobacter stomatis</name>
    <dbReference type="NCBI Taxonomy" id="796937"/>
    <lineage>
        <taxon>Bacteria</taxon>
        <taxon>Bacillati</taxon>
        <taxon>Bacillota</taxon>
        <taxon>Clostridia</taxon>
        <taxon>Peptostreptococcales</taxon>
        <taxon>Filifactoraceae</taxon>
        <taxon>Peptoanaerobacter</taxon>
    </lineage>
</organism>
<dbReference type="HOGENOM" id="CLU_645204_0_0_9"/>
<dbReference type="Proteomes" id="UP000006437">
    <property type="component" value="Unassembled WGS sequence"/>
</dbReference>
<dbReference type="AlphaFoldDB" id="G9X0H3"/>
<accession>G9X0H3</accession>
<evidence type="ECO:0000313" key="2">
    <source>
        <dbReference type="Proteomes" id="UP000006437"/>
    </source>
</evidence>
<comment type="caution">
    <text evidence="1">The sequence shown here is derived from an EMBL/GenBank/DDBJ whole genome shotgun (WGS) entry which is preliminary data.</text>
</comment>